<name>A0A1J4MZ25_9CRYT</name>
<keyword evidence="3" id="KW-1185">Reference proteome</keyword>
<reference evidence="2 3" key="1">
    <citation type="submission" date="2016-10" db="EMBL/GenBank/DDBJ databases">
        <title>Reductive evolution of mitochondrial metabolism and differential evolution of invasion-related proteins in Cryptosporidium.</title>
        <authorList>
            <person name="Liu S."/>
            <person name="Roellig D.M."/>
            <person name="Guo Y."/>
            <person name="Li N."/>
            <person name="Frace M.A."/>
            <person name="Tang K."/>
            <person name="Zhang L."/>
            <person name="Feng Y."/>
            <person name="Xiao L."/>
        </authorList>
    </citation>
    <scope>NUCLEOTIDE SEQUENCE [LARGE SCALE GENOMIC DNA]</scope>
    <source>
        <strain evidence="2">30847</strain>
    </source>
</reference>
<organism evidence="2 3">
    <name type="scientific">Cryptosporidium andersoni</name>
    <dbReference type="NCBI Taxonomy" id="117008"/>
    <lineage>
        <taxon>Eukaryota</taxon>
        <taxon>Sar</taxon>
        <taxon>Alveolata</taxon>
        <taxon>Apicomplexa</taxon>
        <taxon>Conoidasida</taxon>
        <taxon>Coccidia</taxon>
        <taxon>Eucoccidiorida</taxon>
        <taxon>Eimeriorina</taxon>
        <taxon>Cryptosporidiidae</taxon>
        <taxon>Cryptosporidium</taxon>
    </lineage>
</organism>
<feature type="region of interest" description="Disordered" evidence="1">
    <location>
        <begin position="1"/>
        <end position="30"/>
    </location>
</feature>
<comment type="caution">
    <text evidence="2">The sequence shown here is derived from an EMBL/GenBank/DDBJ whole genome shotgun (WGS) entry which is preliminary data.</text>
</comment>
<dbReference type="AlphaFoldDB" id="A0A1J4MZ25"/>
<evidence type="ECO:0000313" key="2">
    <source>
        <dbReference type="EMBL" id="OII78213.1"/>
    </source>
</evidence>
<feature type="non-terminal residue" evidence="2">
    <location>
        <position position="150"/>
    </location>
</feature>
<accession>A0A1J4MZ25</accession>
<dbReference type="RefSeq" id="XP_067070059.1">
    <property type="nucleotide sequence ID" value="XM_067213741.1"/>
</dbReference>
<dbReference type="VEuPathDB" id="CryptoDB:cand_035150"/>
<evidence type="ECO:0000313" key="3">
    <source>
        <dbReference type="Proteomes" id="UP000186804"/>
    </source>
</evidence>
<feature type="compositionally biased region" description="Polar residues" evidence="1">
    <location>
        <begin position="1"/>
        <end position="10"/>
    </location>
</feature>
<protein>
    <submittedName>
        <fullName evidence="2">Uncharacterized protein</fullName>
    </submittedName>
</protein>
<dbReference type="Proteomes" id="UP000186804">
    <property type="component" value="Unassembled WGS sequence"/>
</dbReference>
<sequence length="150" mass="16483">MNNNTSLETGNQGGYDSDEHRNVSSNPNTTLLVPPPFLLPPTFSYIYNPYINPLVNQPNIGMLNVTPNNNSTGASDSSQFGNISNCTNSNTNSNLMVYGGNSNNIFQQIHTDKDSKSNTLKLAAANMILHEINKPRIPNGWTEDQQKVQN</sequence>
<dbReference type="EMBL" id="LRBS01000004">
    <property type="protein sequence ID" value="OII78213.1"/>
    <property type="molecule type" value="Genomic_DNA"/>
</dbReference>
<dbReference type="GeneID" id="92367699"/>
<proteinExistence type="predicted"/>
<evidence type="ECO:0000256" key="1">
    <source>
        <dbReference type="SAM" id="MobiDB-lite"/>
    </source>
</evidence>
<gene>
    <name evidence="2" type="ORF">cand_035150</name>
</gene>